<dbReference type="EMBL" id="BX284601">
    <property type="protein sequence ID" value="CCD66920.1"/>
    <property type="molecule type" value="Genomic_DNA"/>
</dbReference>
<keyword evidence="3 6" id="KW-0285">Flavoprotein</keyword>
<feature type="domain" description="Acyl-CoA oxidase/dehydrogenase middle" evidence="8">
    <location>
        <begin position="179"/>
        <end position="274"/>
    </location>
</feature>
<proteinExistence type="inferred from homology"/>
<dbReference type="FunCoup" id="O01502">
    <property type="interactions" value="62"/>
</dbReference>
<dbReference type="SUPFAM" id="SSF47203">
    <property type="entry name" value="Acyl-CoA dehydrogenase C-terminal domain-like"/>
    <property type="match status" value="1"/>
</dbReference>
<dbReference type="HOGENOM" id="CLU_018204_0_3_1"/>
<dbReference type="OrthoDB" id="10262177at2759"/>
<keyword evidence="4 6" id="KW-0274">FAD</keyword>
<dbReference type="InterPro" id="IPR046373">
    <property type="entry name" value="Acyl-CoA_Oxase/DH_mid-dom_sf"/>
</dbReference>
<comment type="cofactor">
    <cofactor evidence="1 6">
        <name>FAD</name>
        <dbReference type="ChEBI" id="CHEBI:57692"/>
    </cofactor>
</comment>
<dbReference type="InterPro" id="IPR006089">
    <property type="entry name" value="Acyl-CoA_DH_CS"/>
</dbReference>
<dbReference type="CTD" id="172400"/>
<dbReference type="Proteomes" id="UP000001940">
    <property type="component" value="Chromosome I"/>
</dbReference>
<dbReference type="InterPro" id="IPR037069">
    <property type="entry name" value="AcylCoA_DH/ox_N_sf"/>
</dbReference>
<dbReference type="eggNOG" id="KOG0139">
    <property type="taxonomic scope" value="Eukaryota"/>
</dbReference>
<evidence type="ECO:0000259" key="8">
    <source>
        <dbReference type="Pfam" id="PF02770"/>
    </source>
</evidence>
<dbReference type="Gene3D" id="1.20.140.10">
    <property type="entry name" value="Butyryl-CoA Dehydrogenase, subunit A, domain 3"/>
    <property type="match status" value="1"/>
</dbReference>
<dbReference type="UCSC" id="C37A2.3">
    <property type="organism name" value="c. elegans"/>
</dbReference>
<dbReference type="GO" id="GO:0033539">
    <property type="term" value="P:fatty acid beta-oxidation using acyl-CoA dehydrogenase"/>
    <property type="evidence" value="ECO:0000318"/>
    <property type="project" value="GO_Central"/>
</dbReference>
<name>O01502_CAEEL</name>
<dbReference type="SMR" id="O01502"/>
<evidence type="ECO:0000259" key="7">
    <source>
        <dbReference type="Pfam" id="PF00441"/>
    </source>
</evidence>
<evidence type="ECO:0000256" key="5">
    <source>
        <dbReference type="ARBA" id="ARBA00023002"/>
    </source>
</evidence>
<dbReference type="GO" id="GO:0050660">
    <property type="term" value="F:flavin adenine dinucleotide binding"/>
    <property type="evidence" value="ECO:0000318"/>
    <property type="project" value="GO_Central"/>
</dbReference>
<dbReference type="PROSITE" id="PS00073">
    <property type="entry name" value="ACYL_COA_DH_2"/>
    <property type="match status" value="1"/>
</dbReference>
<reference evidence="10 11" key="1">
    <citation type="journal article" date="1998" name="Science">
        <title>Genome sequence of the nematode C. elegans: a platform for investigating biology.</title>
        <authorList>
            <consortium name="The C. elegans sequencing consortium"/>
            <person name="Sulson J.E."/>
            <person name="Waterston R."/>
        </authorList>
    </citation>
    <scope>NUCLEOTIDE SEQUENCE [LARGE SCALE GENOMIC DNA]</scope>
    <source>
        <strain evidence="10 11">Bristol N2</strain>
    </source>
</reference>
<dbReference type="InterPro" id="IPR006091">
    <property type="entry name" value="Acyl-CoA_Oxase/DH_mid-dom"/>
</dbReference>
<dbReference type="PIRSF" id="PIRSF016578">
    <property type="entry name" value="HsaA"/>
    <property type="match status" value="1"/>
</dbReference>
<dbReference type="Gene3D" id="2.40.110.10">
    <property type="entry name" value="Butyryl-CoA Dehydrogenase, subunit A, domain 2"/>
    <property type="match status" value="1"/>
</dbReference>
<dbReference type="GO" id="GO:0003995">
    <property type="term" value="F:acyl-CoA dehydrogenase activity"/>
    <property type="evidence" value="ECO:0000318"/>
    <property type="project" value="GO_Central"/>
</dbReference>
<dbReference type="PANTHER" id="PTHR48083:SF6">
    <property type="entry name" value="ACYL-COA DEHYDROGENASE 6"/>
    <property type="match status" value="1"/>
</dbReference>
<dbReference type="PROSITE" id="PS00072">
    <property type="entry name" value="ACYL_COA_DH_1"/>
    <property type="match status" value="1"/>
</dbReference>
<sequence>MFQALLTKLKNNAALGAAANNLNKFRSSNLGNQRRSVSVAVTSTSPKSEKPVAREHMIYDETHFVMQKSLGKLIEEKINPNVAKWEQDGRYPAHLVFKMLGDHGVFGVNKPEAFGGTGTDIAMATAIAEQMGAINCGSIPMSVMVQTDMSTPALAQFGSDALRERFLRPSITGDLVSSLAVSEPHAGSDVSAVHTHARRQGSDLIINGSKMWITNGGQADWACVLVNTSNTSNVHKNKSLVCVPLDAVGVHRSTPLDKLGMRSSDTVQLFFEDVRVPSSYIIGEEGRGFGYQMKQFNDERLVTVAVGLLPLQKCIDETIEYARDRLLFGKTLLDQQYIQFQLAELEAELEATRALLYRTVLARSRGDDVSMLTAMAKLKIGRLARAITDQCLQVWGGAGYLNENGISRAFRDFRLFSIGAGCDEVMMRIIHKAQSRRQLKKA</sequence>
<dbReference type="Bgee" id="WBGene00016491">
    <property type="expression patterns" value="Expressed in adult organism and 1 other cell type or tissue"/>
</dbReference>
<dbReference type="PaxDb" id="6239-C37A2.3"/>
<organism evidence="10 11">
    <name type="scientific">Caenorhabditis elegans</name>
    <dbReference type="NCBI Taxonomy" id="6239"/>
    <lineage>
        <taxon>Eukaryota</taxon>
        <taxon>Metazoa</taxon>
        <taxon>Ecdysozoa</taxon>
        <taxon>Nematoda</taxon>
        <taxon>Chromadorea</taxon>
        <taxon>Rhabditida</taxon>
        <taxon>Rhabditina</taxon>
        <taxon>Rhabditomorpha</taxon>
        <taxon>Rhabditoidea</taxon>
        <taxon>Rhabditidae</taxon>
        <taxon>Peloderinae</taxon>
        <taxon>Caenorhabditis</taxon>
    </lineage>
</organism>
<dbReference type="RefSeq" id="NP_491942.1">
    <property type="nucleotide sequence ID" value="NM_059541.5"/>
</dbReference>
<dbReference type="GO" id="GO:0005737">
    <property type="term" value="C:cytoplasm"/>
    <property type="evidence" value="ECO:0000318"/>
    <property type="project" value="GO_Central"/>
</dbReference>
<accession>O01502</accession>
<comment type="similarity">
    <text evidence="2 6">Belongs to the acyl-CoA dehydrogenase family.</text>
</comment>
<dbReference type="Pfam" id="PF00441">
    <property type="entry name" value="Acyl-CoA_dh_1"/>
    <property type="match status" value="1"/>
</dbReference>
<evidence type="ECO:0000256" key="6">
    <source>
        <dbReference type="RuleBase" id="RU362125"/>
    </source>
</evidence>
<dbReference type="Gene3D" id="1.10.540.10">
    <property type="entry name" value="Acyl-CoA dehydrogenase/oxidase, N-terminal domain"/>
    <property type="match status" value="1"/>
</dbReference>
<dbReference type="InterPro" id="IPR050741">
    <property type="entry name" value="Acyl-CoA_dehydrogenase"/>
</dbReference>
<dbReference type="DIP" id="DIP-25141N"/>
<dbReference type="PhylomeDB" id="O01502"/>
<evidence type="ECO:0000313" key="11">
    <source>
        <dbReference type="Proteomes" id="UP000001940"/>
    </source>
</evidence>
<feature type="domain" description="Acyl-CoA dehydrogenase/oxidase N-terminal" evidence="9">
    <location>
        <begin position="61"/>
        <end position="174"/>
    </location>
</feature>
<dbReference type="Pfam" id="PF02771">
    <property type="entry name" value="Acyl-CoA_dh_N"/>
    <property type="match status" value="1"/>
</dbReference>
<keyword evidence="5 6" id="KW-0560">Oxidoreductase</keyword>
<evidence type="ECO:0000313" key="12">
    <source>
        <dbReference type="WormBase" id="C37A2.3"/>
    </source>
</evidence>
<feature type="domain" description="Acyl-CoA dehydrogenase/oxidase C-terminal" evidence="7">
    <location>
        <begin position="286"/>
        <end position="433"/>
    </location>
</feature>
<dbReference type="OMA" id="DFFNHGR"/>
<dbReference type="GeneID" id="172400"/>
<evidence type="ECO:0000313" key="10">
    <source>
        <dbReference type="EMBL" id="CCD66920.1"/>
    </source>
</evidence>
<dbReference type="InParanoid" id="O01502"/>
<dbReference type="KEGG" id="cel:CELE_C37A2.3"/>
<dbReference type="InterPro" id="IPR009100">
    <property type="entry name" value="AcylCoA_DH/oxidase_NM_dom_sf"/>
</dbReference>
<dbReference type="PIR" id="T30157">
    <property type="entry name" value="T30157"/>
</dbReference>
<dbReference type="AGR" id="WB:WBGene00016491"/>
<evidence type="ECO:0000256" key="1">
    <source>
        <dbReference type="ARBA" id="ARBA00001974"/>
    </source>
</evidence>
<protein>
    <submittedName>
        <fullName evidence="10">Medium-chain acyl-CoA dehydrogenase</fullName>
    </submittedName>
</protein>
<evidence type="ECO:0000259" key="9">
    <source>
        <dbReference type="Pfam" id="PF02771"/>
    </source>
</evidence>
<dbReference type="CDD" id="cd00567">
    <property type="entry name" value="ACAD"/>
    <property type="match status" value="1"/>
</dbReference>
<dbReference type="AlphaFoldDB" id="O01502"/>
<evidence type="ECO:0000256" key="4">
    <source>
        <dbReference type="ARBA" id="ARBA00022827"/>
    </source>
</evidence>
<dbReference type="STRING" id="6239.C37A2.3.1"/>
<dbReference type="InterPro" id="IPR009075">
    <property type="entry name" value="AcylCo_DH/oxidase_C"/>
</dbReference>
<dbReference type="Pfam" id="PF02770">
    <property type="entry name" value="Acyl-CoA_dh_M"/>
    <property type="match status" value="1"/>
</dbReference>
<dbReference type="PANTHER" id="PTHR48083">
    <property type="entry name" value="MEDIUM-CHAIN SPECIFIC ACYL-COA DEHYDROGENASE, MITOCHONDRIAL-RELATED"/>
    <property type="match status" value="1"/>
</dbReference>
<dbReference type="InterPro" id="IPR013786">
    <property type="entry name" value="AcylCoA_DH/ox_N"/>
</dbReference>
<dbReference type="SUPFAM" id="SSF56645">
    <property type="entry name" value="Acyl-CoA dehydrogenase NM domain-like"/>
    <property type="match status" value="1"/>
</dbReference>
<dbReference type="InterPro" id="IPR036250">
    <property type="entry name" value="AcylCo_DH-like_C"/>
</dbReference>
<dbReference type="WormBase" id="C37A2.3">
    <property type="protein sequence ID" value="CE08612"/>
    <property type="gene ID" value="WBGene00016491"/>
    <property type="gene designation" value="acdh-5"/>
</dbReference>
<evidence type="ECO:0000256" key="3">
    <source>
        <dbReference type="ARBA" id="ARBA00022630"/>
    </source>
</evidence>
<keyword evidence="11" id="KW-1185">Reference proteome</keyword>
<gene>
    <name evidence="10 12" type="primary">acdh-5</name>
    <name evidence="12" type="ORF">C37A2.3</name>
    <name evidence="10" type="ORF">CELE_C37A2.3</name>
</gene>
<dbReference type="FunFam" id="2.40.110.10:FF:000002">
    <property type="entry name" value="Acyl-CoA dehydrogenase fadE12"/>
    <property type="match status" value="1"/>
</dbReference>
<evidence type="ECO:0000256" key="2">
    <source>
        <dbReference type="ARBA" id="ARBA00009347"/>
    </source>
</evidence>